<dbReference type="Proteomes" id="UP000007879">
    <property type="component" value="Unassembled WGS sequence"/>
</dbReference>
<gene>
    <name evidence="10" type="primary">100637125</name>
</gene>
<evidence type="ECO:0000256" key="3">
    <source>
        <dbReference type="ARBA" id="ARBA00022670"/>
    </source>
</evidence>
<feature type="region of interest" description="Disordered" evidence="7">
    <location>
        <begin position="844"/>
        <end position="873"/>
    </location>
</feature>
<evidence type="ECO:0000313" key="11">
    <source>
        <dbReference type="Proteomes" id="UP000007879"/>
    </source>
</evidence>
<dbReference type="GO" id="GO:0071108">
    <property type="term" value="P:protein K48-linked deubiquitination"/>
    <property type="evidence" value="ECO:0007669"/>
    <property type="project" value="TreeGrafter"/>
</dbReference>
<feature type="region of interest" description="Disordered" evidence="7">
    <location>
        <begin position="998"/>
        <end position="1032"/>
    </location>
</feature>
<dbReference type="InterPro" id="IPR048857">
    <property type="entry name" value="OTU1_Ubl"/>
</dbReference>
<evidence type="ECO:0000256" key="7">
    <source>
        <dbReference type="SAM" id="MobiDB-lite"/>
    </source>
</evidence>
<dbReference type="Gene3D" id="3.90.70.80">
    <property type="match status" value="1"/>
</dbReference>
<keyword evidence="6" id="KW-0788">Thiol protease</keyword>
<evidence type="ECO:0000259" key="9">
    <source>
        <dbReference type="PROSITE" id="PS50802"/>
    </source>
</evidence>
<dbReference type="InterPro" id="IPR029071">
    <property type="entry name" value="Ubiquitin-like_domsf"/>
</dbReference>
<dbReference type="PANTHER" id="PTHR14843">
    <property type="entry name" value="DEUBIQUITINATING PROTEIN VCIP135"/>
    <property type="match status" value="1"/>
</dbReference>
<sequence>MSGYDNLSLTQAISTLMGSINTATAAVSGSLKQRVKYSTATCLDPQCGTVLYFPSHEASVECTGCGQRHTTSLLKDVHELTEKEEKSERFARSFTEMKSLFGGKKTAELVKVNGISNYQCKLLSHLLTTHGKDRNDRPCLLKDLGLGEVFDCSKLGSRAFAIEESMLDIKGYGEDKSGSLRYLKKTLDELSTFNGGRKCLVPIHADGDGHCLVHAISRCLVGRELFWHALRTNMQSHLKSHHDWYVSKLKGFSYDEDWAEIISEADPDYEPPPGVSIGLRNVHIFALANVLRRPIIVLDGNTGIASDSEYSCIFLPSFYKREECLSPGSTLLNSPITIAWSNSGYNHFVPLVPIKDKPLPRLPSHFRPNVWCEPEETLLQYVSLEDDGSIVLARGKPLQEAYIQKLVSCMDQLFLERYSVSPSLVADFNEHVYRKAGYVGVSLKTVTMETKLSSEEKRLFRCLMCSAIANIPRELLRPDGALYETTCSEFSLEDGEKYSFPIYRITAEYSAAINALIPIDVDCFQCGQTARRLLGDGTILFENGDRTGNRADPLYSRCCGFKHYWNGKEYDNMPQPIKISLTWKGVTKTVIVYWFQYEKDPSLNSNIYEVAYQTVAEHFPGEFGSEQLVQQVVDMIVFATEKKEKEGGASSTDAMETEHEYNDLSIEDESPKITKTIVTGMMNRHTKVLHKEELGVSETERKMKRKVDAKLQQLMTTTAAAAAAGNNPDSAKQGGRKTNPSPSANELSSITPPQKISPTSKPPTQLIKDKRIRVTSSEGKNSNITLKMEDTFHDFQIMIEKELGIPLSQQKLRWGFPPKELLAPEDPRAPLPLSHGERVSVERVGGAKGGASDIPQYPSIQPPEREKKGDIKHESSSALVKDIDSFGLIECYPYLFRKGGHCYEELMRANGGNIKDHSHAQFAEIPSVTFRYNASSESLEVCLGDDHVPAGPLSMKQKRLALLASAKEAEQTQEHGTLGGVTDPKWLVNRSSSSGVKAFTGTGRTLGGERELRRKEDTPTAKQQEEQQEGTQSYVQTLLQAAKLIADTRINELKIREKQLLLEMQLLNQQLQLKSMENKTNAKDEGTLSLETRVLEMSSEIKELRDEIRDLSSI</sequence>
<feature type="domain" description="OTU" evidence="9">
    <location>
        <begin position="200"/>
        <end position="354"/>
    </location>
</feature>
<dbReference type="AlphaFoldDB" id="A0AAN0J3Q4"/>
<dbReference type="InterPro" id="IPR045827">
    <property type="entry name" value="VCPIP1_N"/>
</dbReference>
<dbReference type="PROSITE" id="PS50053">
    <property type="entry name" value="UBIQUITIN_2"/>
    <property type="match status" value="1"/>
</dbReference>
<accession>A0AAN0J3Q4</accession>
<dbReference type="EnsemblMetazoa" id="XM_019995774.1">
    <property type="protein sequence ID" value="XP_019851333.1"/>
    <property type="gene ID" value="LOC100637125"/>
</dbReference>
<evidence type="ECO:0000256" key="6">
    <source>
        <dbReference type="ARBA" id="ARBA00022807"/>
    </source>
</evidence>
<organism evidence="10 11">
    <name type="scientific">Amphimedon queenslandica</name>
    <name type="common">Sponge</name>
    <dbReference type="NCBI Taxonomy" id="400682"/>
    <lineage>
        <taxon>Eukaryota</taxon>
        <taxon>Metazoa</taxon>
        <taxon>Porifera</taxon>
        <taxon>Demospongiae</taxon>
        <taxon>Heteroscleromorpha</taxon>
        <taxon>Haplosclerida</taxon>
        <taxon>Niphatidae</taxon>
        <taxon>Amphimedon</taxon>
    </lineage>
</organism>
<evidence type="ECO:0000256" key="1">
    <source>
        <dbReference type="ARBA" id="ARBA00000707"/>
    </source>
</evidence>
<evidence type="ECO:0000256" key="4">
    <source>
        <dbReference type="ARBA" id="ARBA00022786"/>
    </source>
</evidence>
<proteinExistence type="predicted"/>
<feature type="region of interest" description="Disordered" evidence="7">
    <location>
        <begin position="719"/>
        <end position="775"/>
    </location>
</feature>
<feature type="compositionally biased region" description="Polar residues" evidence="7">
    <location>
        <begin position="736"/>
        <end position="763"/>
    </location>
</feature>
<reference evidence="10" key="2">
    <citation type="submission" date="2024-06" db="UniProtKB">
        <authorList>
            <consortium name="EnsemblMetazoa"/>
        </authorList>
    </citation>
    <scope>IDENTIFICATION</scope>
</reference>
<evidence type="ECO:0000256" key="2">
    <source>
        <dbReference type="ARBA" id="ARBA00012759"/>
    </source>
</evidence>
<name>A0AAN0J3Q4_AMPQE</name>
<comment type="catalytic activity">
    <reaction evidence="1">
        <text>Thiol-dependent hydrolysis of ester, thioester, amide, peptide and isopeptide bonds formed by the C-terminal Gly of ubiquitin (a 76-residue protein attached to proteins as an intracellular targeting signal).</text>
        <dbReference type="EC" id="3.4.19.12"/>
    </reaction>
</comment>
<dbReference type="GO" id="GO:0016567">
    <property type="term" value="P:protein ubiquitination"/>
    <property type="evidence" value="ECO:0007669"/>
    <property type="project" value="InterPro"/>
</dbReference>
<keyword evidence="5" id="KW-0378">Hydrolase</keyword>
<dbReference type="GO" id="GO:0090168">
    <property type="term" value="P:Golgi reassembly"/>
    <property type="evidence" value="ECO:0007669"/>
    <property type="project" value="TreeGrafter"/>
</dbReference>
<keyword evidence="11" id="KW-1185">Reference proteome</keyword>
<dbReference type="PROSITE" id="PS50802">
    <property type="entry name" value="OTU"/>
    <property type="match status" value="1"/>
</dbReference>
<dbReference type="Gene3D" id="3.10.20.90">
    <property type="entry name" value="Phosphatidylinositol 3-kinase Catalytic Subunit, Chain A, domain 1"/>
    <property type="match status" value="1"/>
</dbReference>
<dbReference type="CDD" id="cd22769">
    <property type="entry name" value="OTU_VCIP135"/>
    <property type="match status" value="1"/>
</dbReference>
<protein>
    <recommendedName>
        <fullName evidence="2">ubiquitinyl hydrolase 1</fullName>
        <ecNumber evidence="2">3.4.19.12</ecNumber>
    </recommendedName>
</protein>
<keyword evidence="3" id="KW-0645">Protease</keyword>
<evidence type="ECO:0000256" key="5">
    <source>
        <dbReference type="ARBA" id="ARBA00022801"/>
    </source>
</evidence>
<reference evidence="11" key="1">
    <citation type="journal article" date="2010" name="Nature">
        <title>The Amphimedon queenslandica genome and the evolution of animal complexity.</title>
        <authorList>
            <person name="Srivastava M."/>
            <person name="Simakov O."/>
            <person name="Chapman J."/>
            <person name="Fahey B."/>
            <person name="Gauthier M.E."/>
            <person name="Mitros T."/>
            <person name="Richards G.S."/>
            <person name="Conaco C."/>
            <person name="Dacre M."/>
            <person name="Hellsten U."/>
            <person name="Larroux C."/>
            <person name="Putnam N.H."/>
            <person name="Stanke M."/>
            <person name="Adamska M."/>
            <person name="Darling A."/>
            <person name="Degnan S.M."/>
            <person name="Oakley T.H."/>
            <person name="Plachetzki D.C."/>
            <person name="Zhai Y."/>
            <person name="Adamski M."/>
            <person name="Calcino A."/>
            <person name="Cummins S.F."/>
            <person name="Goodstein D.M."/>
            <person name="Harris C."/>
            <person name="Jackson D.J."/>
            <person name="Leys S.P."/>
            <person name="Shu S."/>
            <person name="Woodcroft B.J."/>
            <person name="Vervoort M."/>
            <person name="Kosik K.S."/>
            <person name="Manning G."/>
            <person name="Degnan B.M."/>
            <person name="Rokhsar D.S."/>
        </authorList>
    </citation>
    <scope>NUCLEOTIDE SEQUENCE [LARGE SCALE GENOMIC DNA]</scope>
</reference>
<dbReference type="InterPro" id="IPR000626">
    <property type="entry name" value="Ubiquitin-like_dom"/>
</dbReference>
<feature type="compositionally biased region" description="Basic and acidic residues" evidence="7">
    <location>
        <begin position="1007"/>
        <end position="1025"/>
    </location>
</feature>
<evidence type="ECO:0000259" key="8">
    <source>
        <dbReference type="PROSITE" id="PS50053"/>
    </source>
</evidence>
<dbReference type="InterPro" id="IPR003323">
    <property type="entry name" value="OTU_dom"/>
</dbReference>
<dbReference type="SUPFAM" id="SSF54236">
    <property type="entry name" value="Ubiquitin-like"/>
    <property type="match status" value="1"/>
</dbReference>
<feature type="domain" description="Ubiquitin-like" evidence="8">
    <location>
        <begin position="770"/>
        <end position="812"/>
    </location>
</feature>
<dbReference type="GO" id="GO:0004843">
    <property type="term" value="F:cysteine-type deubiquitinase activity"/>
    <property type="evidence" value="ECO:0007669"/>
    <property type="project" value="InterPro"/>
</dbReference>
<evidence type="ECO:0000313" key="10">
    <source>
        <dbReference type="EnsemblMetazoa" id="XP_019851333.1"/>
    </source>
</evidence>
<dbReference type="Pfam" id="PF02338">
    <property type="entry name" value="OTU"/>
    <property type="match status" value="1"/>
</dbReference>
<dbReference type="KEGG" id="aqu:100637125"/>
<dbReference type="GO" id="GO:0016320">
    <property type="term" value="P:endoplasmic reticulum membrane fusion"/>
    <property type="evidence" value="ECO:0007669"/>
    <property type="project" value="TreeGrafter"/>
</dbReference>
<dbReference type="EC" id="3.4.19.12" evidence="2"/>
<dbReference type="InterPro" id="IPR039087">
    <property type="entry name" value="VCPIP1"/>
</dbReference>
<keyword evidence="4" id="KW-0833">Ubl conjugation pathway</keyword>
<feature type="compositionally biased region" description="Basic and acidic residues" evidence="7">
    <location>
        <begin position="863"/>
        <end position="873"/>
    </location>
</feature>
<dbReference type="Pfam" id="PF21403">
    <property type="entry name" value="OTU1_UBXL"/>
    <property type="match status" value="1"/>
</dbReference>
<dbReference type="PANTHER" id="PTHR14843:SF2">
    <property type="entry name" value="DEUBIQUITINATING PROTEIN VCPIP1"/>
    <property type="match status" value="1"/>
</dbReference>
<dbReference type="Pfam" id="PF19437">
    <property type="entry name" value="VCIP135_N"/>
    <property type="match status" value="1"/>
</dbReference>
<dbReference type="GO" id="GO:0035871">
    <property type="term" value="P:protein K11-linked deubiquitination"/>
    <property type="evidence" value="ECO:0007669"/>
    <property type="project" value="TreeGrafter"/>
</dbReference>